<dbReference type="Proteomes" id="UP000035740">
    <property type="component" value="Unassembled WGS sequence"/>
</dbReference>
<reference evidence="1 2" key="1">
    <citation type="journal article" date="2014" name="Nature">
        <title>The genome of the recently domesticated crop plant sugar beet (Beta vulgaris).</title>
        <authorList>
            <person name="Dohm J.C."/>
            <person name="Minoche A.E."/>
            <person name="Holtgrawe D."/>
            <person name="Capella-Gutierrez S."/>
            <person name="Zakrzewski F."/>
            <person name="Tafer H."/>
            <person name="Rupp O."/>
            <person name="Sorensen T.R."/>
            <person name="Stracke R."/>
            <person name="Reinhardt R."/>
            <person name="Goesmann A."/>
            <person name="Kraft T."/>
            <person name="Schulz B."/>
            <person name="Stadler P.F."/>
            <person name="Schmidt T."/>
            <person name="Gabaldon T."/>
            <person name="Lehrach H."/>
            <person name="Weisshaar B."/>
            <person name="Himmelbauer H."/>
        </authorList>
    </citation>
    <scope>NUCLEOTIDE SEQUENCE [LARGE SCALE GENOMIC DNA]</scope>
    <source>
        <tissue evidence="1">Taproot</tissue>
    </source>
</reference>
<protein>
    <submittedName>
        <fullName evidence="1">Uncharacterized protein</fullName>
    </submittedName>
</protein>
<sequence length="33" mass="3919">MISFSLHKTATCRMKLFREDSSADCFYDEKILM</sequence>
<dbReference type="Gramene" id="KMS96592">
    <property type="protein sequence ID" value="KMS96592"/>
    <property type="gene ID" value="BVRB_8g201620"/>
</dbReference>
<accession>A0A0J8B9R2</accession>
<organism evidence="1 2">
    <name type="scientific">Beta vulgaris subsp. vulgaris</name>
    <name type="common">Beet</name>
    <dbReference type="NCBI Taxonomy" id="3555"/>
    <lineage>
        <taxon>Eukaryota</taxon>
        <taxon>Viridiplantae</taxon>
        <taxon>Streptophyta</taxon>
        <taxon>Embryophyta</taxon>
        <taxon>Tracheophyta</taxon>
        <taxon>Spermatophyta</taxon>
        <taxon>Magnoliopsida</taxon>
        <taxon>eudicotyledons</taxon>
        <taxon>Gunneridae</taxon>
        <taxon>Pentapetalae</taxon>
        <taxon>Caryophyllales</taxon>
        <taxon>Chenopodiaceae</taxon>
        <taxon>Betoideae</taxon>
        <taxon>Beta</taxon>
    </lineage>
</organism>
<proteinExistence type="predicted"/>
<evidence type="ECO:0000313" key="2">
    <source>
        <dbReference type="Proteomes" id="UP000035740"/>
    </source>
</evidence>
<dbReference type="AlphaFoldDB" id="A0A0J8B9R2"/>
<name>A0A0J8B9R2_BETVV</name>
<dbReference type="EMBL" id="KQ090368">
    <property type="protein sequence ID" value="KMS96592.1"/>
    <property type="molecule type" value="Genomic_DNA"/>
</dbReference>
<evidence type="ECO:0000313" key="1">
    <source>
        <dbReference type="EMBL" id="KMS96592.1"/>
    </source>
</evidence>
<keyword evidence="2" id="KW-1185">Reference proteome</keyword>
<gene>
    <name evidence="1" type="ORF">BVRB_8g201620</name>
</gene>